<dbReference type="InterPro" id="IPR009580">
    <property type="entry name" value="GPI_biosynthesis_protein_Pig-F"/>
</dbReference>
<keyword evidence="7" id="KW-0472">Membrane</keyword>
<evidence type="ECO:0000256" key="2">
    <source>
        <dbReference type="ARBA" id="ARBA00004687"/>
    </source>
</evidence>
<dbReference type="GO" id="GO:0006506">
    <property type="term" value="P:GPI anchor biosynthetic process"/>
    <property type="evidence" value="ECO:0007669"/>
    <property type="project" value="UniProtKB-UniPathway"/>
</dbReference>
<evidence type="ECO:0000313" key="8">
    <source>
        <dbReference type="EMBL" id="ONL93249.1"/>
    </source>
</evidence>
<keyword evidence="4" id="KW-0812">Transmembrane</keyword>
<evidence type="ECO:0000256" key="7">
    <source>
        <dbReference type="ARBA" id="ARBA00023136"/>
    </source>
</evidence>
<dbReference type="InParanoid" id="A0A1D6JMF3"/>
<sequence length="238" mass="25522">MRAEATESSALTAGAAHLLCFAGLAAAHTLAGRGALVSDPALALRLLVVFSLTSPPPVPVCEAPIVIAVFSYLRRDAKSCSIFKAVARGLICLPVGAFLNAFGAIVLGAPVGIKYWIPTIYWSLLMSLFTVIDIFADFLFVPAACVFGASKIDWQNVLSHSIYFMPNDVENYMISAPCHGAVLGAWLGGWPMPLDWERPWQEWPICVSYGAVAGYLVGMAVSVVLVAVHNRRVRAKAD</sequence>
<organism evidence="8">
    <name type="scientific">Zea mays</name>
    <name type="common">Maize</name>
    <dbReference type="NCBI Taxonomy" id="4577"/>
    <lineage>
        <taxon>Eukaryota</taxon>
        <taxon>Viridiplantae</taxon>
        <taxon>Streptophyta</taxon>
        <taxon>Embryophyta</taxon>
        <taxon>Tracheophyta</taxon>
        <taxon>Spermatophyta</taxon>
        <taxon>Magnoliopsida</taxon>
        <taxon>Liliopsida</taxon>
        <taxon>Poales</taxon>
        <taxon>Poaceae</taxon>
        <taxon>PACMAD clade</taxon>
        <taxon>Panicoideae</taxon>
        <taxon>Andropogonodae</taxon>
        <taxon>Andropogoneae</taxon>
        <taxon>Tripsacinae</taxon>
        <taxon>Zea</taxon>
    </lineage>
</organism>
<evidence type="ECO:0000256" key="6">
    <source>
        <dbReference type="ARBA" id="ARBA00022989"/>
    </source>
</evidence>
<keyword evidence="3" id="KW-0337">GPI-anchor biosynthesis</keyword>
<dbReference type="FunCoup" id="A0A1D6JMF3">
    <property type="interactions" value="222"/>
</dbReference>
<dbReference type="STRING" id="4577.A0A1D6JMF3"/>
<proteinExistence type="predicted"/>
<gene>
    <name evidence="8" type="ORF">ZEAMMB73_Zm00001d027485</name>
</gene>
<dbReference type="ExpressionAtlas" id="A0A1D6JMF3">
    <property type="expression patterns" value="baseline and differential"/>
</dbReference>
<evidence type="ECO:0000256" key="1">
    <source>
        <dbReference type="ARBA" id="ARBA00004477"/>
    </source>
</evidence>
<dbReference type="EMBL" id="CM007647">
    <property type="protein sequence ID" value="ONL93249.1"/>
    <property type="molecule type" value="Genomic_DNA"/>
</dbReference>
<keyword evidence="6" id="KW-1133">Transmembrane helix</keyword>
<name>A0A1D6JMF3_MAIZE</name>
<reference evidence="8" key="1">
    <citation type="submission" date="2015-12" db="EMBL/GenBank/DDBJ databases">
        <title>Update maize B73 reference genome by single molecule sequencing technologies.</title>
        <authorList>
            <consortium name="Maize Genome Sequencing Project"/>
            <person name="Ware D."/>
        </authorList>
    </citation>
    <scope>NUCLEOTIDE SEQUENCE [LARGE SCALE GENOMIC DNA]</scope>
    <source>
        <tissue evidence="8">Seedling</tissue>
    </source>
</reference>
<dbReference type="GO" id="GO:0005789">
    <property type="term" value="C:endoplasmic reticulum membrane"/>
    <property type="evidence" value="ECO:0007669"/>
    <property type="project" value="UniProtKB-SubCell"/>
</dbReference>
<comment type="pathway">
    <text evidence="2">Glycolipid biosynthesis; glycosylphosphatidylinositol-anchor biosynthesis.</text>
</comment>
<protein>
    <submittedName>
        <fullName evidence="8">Phosphatidylinositol-glycan biosynthesis class F protein</fullName>
    </submittedName>
</protein>
<evidence type="ECO:0000256" key="5">
    <source>
        <dbReference type="ARBA" id="ARBA00022824"/>
    </source>
</evidence>
<evidence type="ECO:0000256" key="4">
    <source>
        <dbReference type="ARBA" id="ARBA00022692"/>
    </source>
</evidence>
<evidence type="ECO:0000256" key="3">
    <source>
        <dbReference type="ARBA" id="ARBA00022502"/>
    </source>
</evidence>
<dbReference type="UniPathway" id="UPA00196"/>
<dbReference type="Pfam" id="PF06699">
    <property type="entry name" value="PIG-F"/>
    <property type="match status" value="1"/>
</dbReference>
<accession>A0A1D6JMF3</accession>
<dbReference type="AlphaFoldDB" id="A0A1D6JMF3"/>
<comment type="subcellular location">
    <subcellularLocation>
        <location evidence="1">Endoplasmic reticulum membrane</location>
        <topology evidence="1">Multi-pass membrane protein</topology>
    </subcellularLocation>
</comment>
<keyword evidence="5" id="KW-0256">Endoplasmic reticulum</keyword>